<dbReference type="GeneID" id="41702274"/>
<accession>A0A2Z4QJM2</accession>
<dbReference type="KEGG" id="vg:41702274"/>
<dbReference type="Proteomes" id="UP000320134">
    <property type="component" value="Segment"/>
</dbReference>
<keyword evidence="3" id="KW-1185">Reference proteome</keyword>
<proteinExistence type="predicted"/>
<evidence type="ECO:0000313" key="3">
    <source>
        <dbReference type="Proteomes" id="UP000289830"/>
    </source>
</evidence>
<dbReference type="EMBL" id="MF773580">
    <property type="protein sequence ID" value="AXI68652.1"/>
    <property type="molecule type" value="Genomic_DNA"/>
</dbReference>
<name>A0A2Z4QJM2_9ADEN</name>
<dbReference type="EMBL" id="MH115806">
    <property type="protein sequence ID" value="AWY10557.1"/>
    <property type="molecule type" value="Genomic_DNA"/>
</dbReference>
<sequence length="334" mass="38399">MHPVLRQMKPSSINLTEPVTHIAEEGEGLARIEGHEPDKHPRVCLKKDSSESYIPEKNVFRDHPGDEMEQMRDMKYRSGKEIQLDKMRVLTENDFEIDPSSRVSAARKHMEAADLVTAYEQTAKQEANFQKTFSNHIRVLISREEVNIGLMYLWDFIEAFVSNPSSKTLNAQLFLIVQHSRDDGIFRDALLSINAPESRWLLDLVNILQTIIVQERSLRTSEKVAAVNYSVITLGRYYARKIFKTPFVPLDKEVKIDTFYMRMVMKILCLCDDLGVYRNERLQRVISASRYLETGDSELMMGLRDALCETLESSGPFSKDFAYGLNETSEDEGD</sequence>
<evidence type="ECO:0000313" key="1">
    <source>
        <dbReference type="EMBL" id="AWY10557.1"/>
    </source>
</evidence>
<dbReference type="Proteomes" id="UP000289830">
    <property type="component" value="Segment"/>
</dbReference>
<dbReference type="Pfam" id="PF03052">
    <property type="entry name" value="Adeno_52K"/>
    <property type="match status" value="1"/>
</dbReference>
<dbReference type="InterPro" id="IPR004292">
    <property type="entry name" value="L1-like"/>
</dbReference>
<dbReference type="RefSeq" id="YP_009553558.1">
    <property type="nucleotide sequence ID" value="NC_040811.1"/>
</dbReference>
<evidence type="ECO:0000313" key="2">
    <source>
        <dbReference type="EMBL" id="AXI68652.1"/>
    </source>
</evidence>
<evidence type="ECO:0000313" key="4">
    <source>
        <dbReference type="Proteomes" id="UP000320134"/>
    </source>
</evidence>
<reference evidence="1 4" key="2">
    <citation type="submission" date="2018-03" db="EMBL/GenBank/DDBJ databases">
        <title>A Novel Divergent Polar Bear Associated Mastadenovirus Recovered from a Deceased Juvenile Polar Bear.</title>
        <authorList>
            <person name="Dayaram A."/>
            <person name="Tsangaras K."/>
            <person name="Azab W."/>
            <person name="Pavulraj S."/>
            <person name="Groenke N."/>
            <person name="Wibbelt G."/>
            <person name="Sicks F."/>
            <person name="Osterrieder N."/>
            <person name="Greenwood A.D."/>
        </authorList>
    </citation>
    <scope>NUCLEOTIDE SEQUENCE [LARGE SCALE GENOMIC DNA]</scope>
    <source>
        <strain evidence="1 4">Fritz</strain>
    </source>
</reference>
<protein>
    <submittedName>
        <fullName evidence="1">52K</fullName>
    </submittedName>
</protein>
<reference evidence="2 3" key="1">
    <citation type="submission" date="2017-08" db="EMBL/GenBank/DDBJ databases">
        <title>Genomic and phylogenetic analysis of a novel adenovirus found in polar bear (Ursus maritimus).</title>
        <authorList>
            <person name="Boszormenyi K.P."/>
            <person name="Podgorski I.I."/>
            <person name="Sos E."/>
            <person name="Harrach B."/>
        </authorList>
    </citation>
    <scope>NUCLEOTIDE SEQUENCE [LARGE SCALE GENOMIC DNA]</scope>
    <source>
        <strain evidence="2">BK35</strain>
    </source>
</reference>
<organism evidence="1 4">
    <name type="scientific">Polar bear adenovirus 1</name>
    <dbReference type="NCBI Taxonomy" id="2250215"/>
    <lineage>
        <taxon>Viruses</taxon>
        <taxon>Varidnaviria</taxon>
        <taxon>Bamfordvirae</taxon>
        <taxon>Preplasmiviricota</taxon>
        <taxon>Polisuviricotina</taxon>
        <taxon>Pharingeaviricetes</taxon>
        <taxon>Rowavirales</taxon>
        <taxon>Adenoviridae</taxon>
        <taxon>Mastadenovirus</taxon>
        <taxon>Mastadenovirus ursi</taxon>
        <taxon>Polar bear mastadenovirus A</taxon>
    </lineage>
</organism>